<evidence type="ECO:0000313" key="8">
    <source>
        <dbReference type="EMBL" id="KAJ4748593.1"/>
    </source>
</evidence>
<keyword evidence="4 6" id="KW-0472">Membrane</keyword>
<feature type="transmembrane region" description="Helical" evidence="6">
    <location>
        <begin position="63"/>
        <end position="92"/>
    </location>
</feature>
<dbReference type="InterPro" id="IPR044839">
    <property type="entry name" value="NDR1-like"/>
</dbReference>
<protein>
    <submittedName>
        <fullName evidence="8">Proline-rich receptor-like kinase</fullName>
    </submittedName>
</protein>
<comment type="subcellular location">
    <subcellularLocation>
        <location evidence="1">Membrane</location>
        <topology evidence="1">Single-pass membrane protein</topology>
    </subcellularLocation>
</comment>
<dbReference type="Proteomes" id="UP001140206">
    <property type="component" value="Chromosome 5"/>
</dbReference>
<dbReference type="GO" id="GO:0005886">
    <property type="term" value="C:plasma membrane"/>
    <property type="evidence" value="ECO:0007669"/>
    <property type="project" value="TreeGrafter"/>
</dbReference>
<name>A0AAV8BZE4_9POAL</name>
<evidence type="ECO:0000256" key="1">
    <source>
        <dbReference type="ARBA" id="ARBA00004167"/>
    </source>
</evidence>
<gene>
    <name evidence="8" type="ORF">LUZ62_082998</name>
</gene>
<organism evidence="8 9">
    <name type="scientific">Rhynchospora pubera</name>
    <dbReference type="NCBI Taxonomy" id="906938"/>
    <lineage>
        <taxon>Eukaryota</taxon>
        <taxon>Viridiplantae</taxon>
        <taxon>Streptophyta</taxon>
        <taxon>Embryophyta</taxon>
        <taxon>Tracheophyta</taxon>
        <taxon>Spermatophyta</taxon>
        <taxon>Magnoliopsida</taxon>
        <taxon>Liliopsida</taxon>
        <taxon>Poales</taxon>
        <taxon>Cyperaceae</taxon>
        <taxon>Cyperoideae</taxon>
        <taxon>Rhynchosporeae</taxon>
        <taxon>Rhynchospora</taxon>
    </lineage>
</organism>
<dbReference type="Pfam" id="PF03168">
    <property type="entry name" value="LEA_2"/>
    <property type="match status" value="1"/>
</dbReference>
<evidence type="ECO:0000256" key="2">
    <source>
        <dbReference type="ARBA" id="ARBA00022692"/>
    </source>
</evidence>
<evidence type="ECO:0000256" key="6">
    <source>
        <dbReference type="SAM" id="Phobius"/>
    </source>
</evidence>
<accession>A0AAV8BZE4</accession>
<keyword evidence="9" id="KW-1185">Reference proteome</keyword>
<evidence type="ECO:0000259" key="7">
    <source>
        <dbReference type="Pfam" id="PF03168"/>
    </source>
</evidence>
<dbReference type="PANTHER" id="PTHR31234:SF42">
    <property type="entry name" value="LATE EMBRYOGENESIS ABUNDANT (LEA) HYDROXYPROLINE-RICH GLYCOPROTEIN FAMILY"/>
    <property type="match status" value="1"/>
</dbReference>
<keyword evidence="2 6" id="KW-0812">Transmembrane</keyword>
<dbReference type="EMBL" id="JAMFTS010000005">
    <property type="protein sequence ID" value="KAJ4748593.1"/>
    <property type="molecule type" value="Genomic_DNA"/>
</dbReference>
<dbReference type="GO" id="GO:0098542">
    <property type="term" value="P:defense response to other organism"/>
    <property type="evidence" value="ECO:0007669"/>
    <property type="project" value="InterPro"/>
</dbReference>
<keyword evidence="8" id="KW-0808">Transferase</keyword>
<evidence type="ECO:0000256" key="5">
    <source>
        <dbReference type="SAM" id="MobiDB-lite"/>
    </source>
</evidence>
<evidence type="ECO:0000256" key="4">
    <source>
        <dbReference type="ARBA" id="ARBA00023136"/>
    </source>
</evidence>
<proteinExistence type="predicted"/>
<comment type="caution">
    <text evidence="8">The sequence shown here is derived from an EMBL/GenBank/DDBJ whole genome shotgun (WGS) entry which is preliminary data.</text>
</comment>
<keyword evidence="3 6" id="KW-1133">Transmembrane helix</keyword>
<dbReference type="InterPro" id="IPR004864">
    <property type="entry name" value="LEA_2"/>
</dbReference>
<keyword evidence="8" id="KW-0418">Kinase</keyword>
<reference evidence="8" key="1">
    <citation type="submission" date="2022-08" db="EMBL/GenBank/DDBJ databases">
        <authorList>
            <person name="Marques A."/>
        </authorList>
    </citation>
    <scope>NUCLEOTIDE SEQUENCE</scope>
    <source>
        <strain evidence="8">RhyPub2mFocal</strain>
        <tissue evidence="8">Leaves</tissue>
    </source>
</reference>
<sequence length="245" mass="27687">MSNNFYERQGDHHFASSSHPTDQHSPHQNHNQIHDQHQNAQQNPYTKPLIPIQPRKRKRTSTLAWCMTLVCSIFWLAVILCGLAVLVVYLLYRPKTPQLKIAAATLNAGYIDTGNLLNADITLLANVINPNRKVDIYFSYLQMDMYFQGIMIGTQVIDAFYEPRGGANLKNLHIITSAVPLPLQVAQEWGNGTQDGGGGVALHLQGRFRTRWLFGRWLRFTNWLKPGCEILMGPPPNGVILRTNC</sequence>
<keyword evidence="8" id="KW-0675">Receptor</keyword>
<feature type="domain" description="Late embryogenesis abundant protein LEA-2 subgroup" evidence="7">
    <location>
        <begin position="126"/>
        <end position="216"/>
    </location>
</feature>
<dbReference type="PANTHER" id="PTHR31234">
    <property type="entry name" value="LATE EMBRYOGENESIS ABUNDANT (LEA) HYDROXYPROLINE-RICH GLYCOPROTEIN FAMILY"/>
    <property type="match status" value="1"/>
</dbReference>
<evidence type="ECO:0000256" key="3">
    <source>
        <dbReference type="ARBA" id="ARBA00022989"/>
    </source>
</evidence>
<dbReference type="AlphaFoldDB" id="A0AAV8BZE4"/>
<dbReference type="GO" id="GO:0016301">
    <property type="term" value="F:kinase activity"/>
    <property type="evidence" value="ECO:0007669"/>
    <property type="project" value="UniProtKB-KW"/>
</dbReference>
<feature type="region of interest" description="Disordered" evidence="5">
    <location>
        <begin position="1"/>
        <end position="52"/>
    </location>
</feature>
<evidence type="ECO:0000313" key="9">
    <source>
        <dbReference type="Proteomes" id="UP001140206"/>
    </source>
</evidence>